<protein>
    <recommendedName>
        <fullName evidence="10">BRCA1-associated protein</fullName>
    </recommendedName>
</protein>
<dbReference type="GO" id="GO:0005737">
    <property type="term" value="C:cytoplasm"/>
    <property type="evidence" value="ECO:0007669"/>
    <property type="project" value="TreeGrafter"/>
</dbReference>
<dbReference type="Proteomes" id="UP001168877">
    <property type="component" value="Unassembled WGS sequence"/>
</dbReference>
<accession>A0AA39RC84</accession>
<dbReference type="CDD" id="cd16457">
    <property type="entry name" value="RING-H2_BRAP2"/>
    <property type="match status" value="1"/>
</dbReference>
<reference evidence="8" key="1">
    <citation type="journal article" date="2022" name="Plant J.">
        <title>Strategies of tolerance reflected in two North American maple genomes.</title>
        <authorList>
            <person name="McEvoy S.L."/>
            <person name="Sezen U.U."/>
            <person name="Trouern-Trend A."/>
            <person name="McMahon S.M."/>
            <person name="Schaberg P.G."/>
            <person name="Yang J."/>
            <person name="Wegrzyn J.L."/>
            <person name="Swenson N.G."/>
        </authorList>
    </citation>
    <scope>NUCLEOTIDE SEQUENCE</scope>
    <source>
        <strain evidence="8">NS2018</strain>
    </source>
</reference>
<dbReference type="GO" id="GO:0008270">
    <property type="term" value="F:zinc ion binding"/>
    <property type="evidence" value="ECO:0007669"/>
    <property type="project" value="UniProtKB-KW"/>
</dbReference>
<dbReference type="PROSITE" id="PS50271">
    <property type="entry name" value="ZF_UBP"/>
    <property type="match status" value="1"/>
</dbReference>
<dbReference type="InterPro" id="IPR001841">
    <property type="entry name" value="Znf_RING"/>
</dbReference>
<dbReference type="SMART" id="SM00290">
    <property type="entry name" value="ZnF_UBP"/>
    <property type="match status" value="1"/>
</dbReference>
<evidence type="ECO:0008006" key="10">
    <source>
        <dbReference type="Google" id="ProtNLM"/>
    </source>
</evidence>
<dbReference type="InterPro" id="IPR047243">
    <property type="entry name" value="RING-H2_BRAP2"/>
</dbReference>
<reference evidence="8" key="2">
    <citation type="submission" date="2023-06" db="EMBL/GenBank/DDBJ databases">
        <authorList>
            <person name="Swenson N.G."/>
            <person name="Wegrzyn J.L."/>
            <person name="Mcevoy S.L."/>
        </authorList>
    </citation>
    <scope>NUCLEOTIDE SEQUENCE</scope>
    <source>
        <strain evidence="8">NS2018</strain>
        <tissue evidence="8">Leaf</tissue>
    </source>
</reference>
<name>A0AA39RC84_ACESA</name>
<evidence type="ECO:0000256" key="3">
    <source>
        <dbReference type="ARBA" id="ARBA00022833"/>
    </source>
</evidence>
<feature type="domain" description="RING-type" evidence="6">
    <location>
        <begin position="244"/>
        <end position="284"/>
    </location>
</feature>
<dbReference type="EMBL" id="JAUESC010000388">
    <property type="protein sequence ID" value="KAK0570697.1"/>
    <property type="molecule type" value="Genomic_DNA"/>
</dbReference>
<dbReference type="Pfam" id="PF07576">
    <property type="entry name" value="BRAP2"/>
    <property type="match status" value="1"/>
</dbReference>
<dbReference type="Gene3D" id="3.30.40.10">
    <property type="entry name" value="Zinc/RING finger domain, C3HC4 (zinc finger)"/>
    <property type="match status" value="1"/>
</dbReference>
<dbReference type="AlphaFoldDB" id="A0AA39RC84"/>
<evidence type="ECO:0000256" key="2">
    <source>
        <dbReference type="ARBA" id="ARBA00022771"/>
    </source>
</evidence>
<evidence type="ECO:0000259" key="6">
    <source>
        <dbReference type="PROSITE" id="PS50089"/>
    </source>
</evidence>
<dbReference type="FunFam" id="3.30.40.10:FF:000555">
    <property type="entry name" value="Zinc finger (Ubiquitin-hydrolase) domain-containing protein"/>
    <property type="match status" value="1"/>
</dbReference>
<dbReference type="InterPro" id="IPR001607">
    <property type="entry name" value="Znf_UBP"/>
</dbReference>
<dbReference type="Pfam" id="PF02148">
    <property type="entry name" value="zf-UBP"/>
    <property type="match status" value="1"/>
</dbReference>
<sequence length="558" mass="62663">MEDLMNWVSKVDGGDGDKTTGEDEATSRIQDSQECHRECSLGKVFCVLRFGHDAAAALLPFTASTVSLGYYLISVFTMFVLRVHSVDDNHPITTEQSGFSTVTTTTKYNPNPKFSERRGLVYLFRGTSLSYLATPSSRSNSLFVVAVPNYFSVDDFIRFCGSHINLVDELVFIRNDGMEDRYSVLIKLTDQVAADGFYGNLNGKLFSPGEAEVCHILSMLSVEYTELAEIASTAPAGFTELPTCPICLERLDPDTSGILSTICDHSFQCACTSKWTSLSCQVCRFCQQQDEKPTCSVCRTMENLWVCLICGFVGCGRYKEGHAVRHWKDTQHCYSLDLRTQQIWDYVGDNYVHRLNQSKTDGKSVEMNSHCMSHEEHCGTCACSGDSGISGVLFNSKVEAIVDEYNCLLATQMETQRQYYESLLSEAKSKRESSISGAVEKAVSSKMQDIHNELETCEKAKNAVADINRDLIKNQEILRKKVKEIEEREISSVRVKDEQILDLEEQIRDLTVYLEAQKTLYSMKDSDNIKGGTVLPVSYEQPSPANTRKHKRSARRRN</sequence>
<dbReference type="PANTHER" id="PTHR24007">
    <property type="entry name" value="BRCA1-ASSOCIATED PROTEIN"/>
    <property type="match status" value="1"/>
</dbReference>
<proteinExistence type="predicted"/>
<dbReference type="GO" id="GO:0061630">
    <property type="term" value="F:ubiquitin protein ligase activity"/>
    <property type="evidence" value="ECO:0007669"/>
    <property type="project" value="TreeGrafter"/>
</dbReference>
<feature type="region of interest" description="Disordered" evidence="5">
    <location>
        <begin position="533"/>
        <end position="558"/>
    </location>
</feature>
<comment type="caution">
    <text evidence="8">The sequence shown here is derived from an EMBL/GenBank/DDBJ whole genome shotgun (WGS) entry which is preliminary data.</text>
</comment>
<keyword evidence="3" id="KW-0862">Zinc</keyword>
<evidence type="ECO:0000259" key="7">
    <source>
        <dbReference type="PROSITE" id="PS50271"/>
    </source>
</evidence>
<dbReference type="SUPFAM" id="SSF57850">
    <property type="entry name" value="RING/U-box"/>
    <property type="match status" value="1"/>
</dbReference>
<feature type="compositionally biased region" description="Basic residues" evidence="5">
    <location>
        <begin position="547"/>
        <end position="558"/>
    </location>
</feature>
<keyword evidence="9" id="KW-1185">Reference proteome</keyword>
<gene>
    <name evidence="8" type="ORF">LWI29_005137</name>
</gene>
<evidence type="ECO:0000256" key="4">
    <source>
        <dbReference type="PROSITE-ProRule" id="PRU00502"/>
    </source>
</evidence>
<keyword evidence="1" id="KW-0479">Metal-binding</keyword>
<dbReference type="GO" id="GO:0016567">
    <property type="term" value="P:protein ubiquitination"/>
    <property type="evidence" value="ECO:0007669"/>
    <property type="project" value="TreeGrafter"/>
</dbReference>
<dbReference type="InterPro" id="IPR011422">
    <property type="entry name" value="BRAP2/ETP1_RRM"/>
</dbReference>
<dbReference type="GO" id="GO:0007265">
    <property type="term" value="P:Ras protein signal transduction"/>
    <property type="evidence" value="ECO:0007669"/>
    <property type="project" value="TreeGrafter"/>
</dbReference>
<evidence type="ECO:0000256" key="5">
    <source>
        <dbReference type="SAM" id="MobiDB-lite"/>
    </source>
</evidence>
<evidence type="ECO:0000313" key="9">
    <source>
        <dbReference type="Proteomes" id="UP001168877"/>
    </source>
</evidence>
<dbReference type="PROSITE" id="PS50089">
    <property type="entry name" value="ZF_RING_2"/>
    <property type="match status" value="1"/>
</dbReference>
<dbReference type="PANTHER" id="PTHR24007:SF10">
    <property type="entry name" value="BRAP2 RING ZNF UBP DOMAIN-CONTAINING PROTEIN 1"/>
    <property type="match status" value="1"/>
</dbReference>
<evidence type="ECO:0000313" key="8">
    <source>
        <dbReference type="EMBL" id="KAK0570697.1"/>
    </source>
</evidence>
<dbReference type="InterPro" id="IPR013083">
    <property type="entry name" value="Znf_RING/FYVE/PHD"/>
</dbReference>
<feature type="domain" description="UBP-type" evidence="7">
    <location>
        <begin position="278"/>
        <end position="371"/>
    </location>
</feature>
<keyword evidence="2 4" id="KW-0863">Zinc-finger</keyword>
<evidence type="ECO:0000256" key="1">
    <source>
        <dbReference type="ARBA" id="ARBA00022723"/>
    </source>
</evidence>
<organism evidence="8 9">
    <name type="scientific">Acer saccharum</name>
    <name type="common">Sugar maple</name>
    <dbReference type="NCBI Taxonomy" id="4024"/>
    <lineage>
        <taxon>Eukaryota</taxon>
        <taxon>Viridiplantae</taxon>
        <taxon>Streptophyta</taxon>
        <taxon>Embryophyta</taxon>
        <taxon>Tracheophyta</taxon>
        <taxon>Spermatophyta</taxon>
        <taxon>Magnoliopsida</taxon>
        <taxon>eudicotyledons</taxon>
        <taxon>Gunneridae</taxon>
        <taxon>Pentapetalae</taxon>
        <taxon>rosids</taxon>
        <taxon>malvids</taxon>
        <taxon>Sapindales</taxon>
        <taxon>Sapindaceae</taxon>
        <taxon>Hippocastanoideae</taxon>
        <taxon>Acereae</taxon>
        <taxon>Acer</taxon>
    </lineage>
</organism>